<keyword evidence="2" id="KW-0496">Mitochondrion</keyword>
<dbReference type="PANTHER" id="PTHR38479:SF2">
    <property type="entry name" value="WINGED HELIX DNA-BINDING DOMAIN-CONTAINING PROTEIN"/>
    <property type="match status" value="1"/>
</dbReference>
<dbReference type="EMBL" id="CDSF01000079">
    <property type="protein sequence ID" value="CEO97379.1"/>
    <property type="molecule type" value="Genomic_DNA"/>
</dbReference>
<keyword evidence="3" id="KW-1185">Reference proteome</keyword>
<dbReference type="AlphaFoldDB" id="A0A0G4IQF4"/>
<evidence type="ECO:0000313" key="2">
    <source>
        <dbReference type="EMBL" id="SPQ97690.1"/>
    </source>
</evidence>
<dbReference type="Pfam" id="PF06224">
    <property type="entry name" value="AlkZ-like"/>
    <property type="match status" value="1"/>
</dbReference>
<proteinExistence type="predicted"/>
<evidence type="ECO:0008006" key="5">
    <source>
        <dbReference type="Google" id="ProtNLM"/>
    </source>
</evidence>
<protein>
    <recommendedName>
        <fullName evidence="5">Winged helix DNA-binding domain-containing protein</fullName>
    </recommendedName>
</protein>
<dbReference type="PANTHER" id="PTHR38479">
    <property type="entry name" value="LMO0824 PROTEIN"/>
    <property type="match status" value="1"/>
</dbReference>
<dbReference type="Proteomes" id="UP000039324">
    <property type="component" value="Unassembled WGS sequence"/>
</dbReference>
<organism evidence="1 3">
    <name type="scientific">Plasmodiophora brassicae</name>
    <name type="common">Clubroot disease agent</name>
    <dbReference type="NCBI Taxonomy" id="37360"/>
    <lineage>
        <taxon>Eukaryota</taxon>
        <taxon>Sar</taxon>
        <taxon>Rhizaria</taxon>
        <taxon>Endomyxa</taxon>
        <taxon>Phytomyxea</taxon>
        <taxon>Plasmodiophorida</taxon>
        <taxon>Plasmodiophoridae</taxon>
        <taxon>Plasmodiophora</taxon>
    </lineage>
</organism>
<dbReference type="OMA" id="DARHIRM"/>
<reference evidence="2 4" key="2">
    <citation type="submission" date="2018-03" db="EMBL/GenBank/DDBJ databases">
        <authorList>
            <person name="Fogelqvist J."/>
        </authorList>
    </citation>
    <scope>NUCLEOTIDE SEQUENCE [LARGE SCALE GENOMIC DNA]</scope>
</reference>
<dbReference type="OrthoDB" id="2132533at2759"/>
<sequence length="377" mass="42357">MKRKRPAESAIPWQAVVHFRCIRNGLVGGGFETAVDVCKQLFGIQAQEVMPSLISIWNRLASGAHAASDGRESDVTHEHVKRRDQGLIRIWAQRGTLHVFHFDDWPLARSCTGDKVIAMYGARIDAMSKTLEQQLLKKSPRTILDKTKDPDARHIRMVTVTEGRAAWHIGEPHARRLTCREEIAPGLKWNLPERHDALVDAATRYFNAYGPATEPDFRYMMGIHAGPSKAAVEHLIRSGILSTVAVDRDGQEMELLILSDLVDQIRKLAQTTKPLGFVRLLYKFDPVLLAHKDKSWLIDGEHKQHIWAPFAQILPSVVVNGRIRGTWQYKRNTNGDIAFAITLFDSVKDNDDIRSAVALQVAGLAKFLGASSYTVEY</sequence>
<name>A0A0G4IQF4_PLABS</name>
<geneLocation type="mitochondrion" evidence="2"/>
<evidence type="ECO:0000313" key="1">
    <source>
        <dbReference type="EMBL" id="CEO97379.1"/>
    </source>
</evidence>
<evidence type="ECO:0000313" key="3">
    <source>
        <dbReference type="Proteomes" id="UP000039324"/>
    </source>
</evidence>
<dbReference type="InterPro" id="IPR009351">
    <property type="entry name" value="AlkZ-like"/>
</dbReference>
<reference evidence="1 3" key="1">
    <citation type="submission" date="2015-02" db="EMBL/GenBank/DDBJ databases">
        <authorList>
            <person name="Chooi Y.-H."/>
        </authorList>
    </citation>
    <scope>NUCLEOTIDE SEQUENCE [LARGE SCALE GENOMIC DNA]</scope>
    <source>
        <strain evidence="1">E3</strain>
    </source>
</reference>
<gene>
    <name evidence="1" type="ORF">PBRA_000724</name>
    <name evidence="2" type="ORF">PLBR_LOCUS4905</name>
</gene>
<dbReference type="Proteomes" id="UP000290189">
    <property type="component" value="Unassembled WGS sequence"/>
</dbReference>
<accession>A0A0G4IQF4</accession>
<dbReference type="EMBL" id="OVEO01000008">
    <property type="protein sequence ID" value="SPQ97690.1"/>
    <property type="molecule type" value="Genomic_DNA"/>
</dbReference>
<evidence type="ECO:0000313" key="4">
    <source>
        <dbReference type="Proteomes" id="UP000290189"/>
    </source>
</evidence>